<keyword evidence="2" id="KW-1185">Reference proteome</keyword>
<dbReference type="OrthoDB" id="2641610at2"/>
<evidence type="ECO:0000313" key="1">
    <source>
        <dbReference type="EMBL" id="AZN43618.1"/>
    </source>
</evidence>
<accession>A0A3S9AD46</accession>
<gene>
    <name evidence="1" type="ORF">EJC50_09435</name>
</gene>
<reference evidence="2" key="1">
    <citation type="submission" date="2018-12" db="EMBL/GenBank/DDBJ databases">
        <title>Genome sequence of Peanibacillus sp.</title>
        <authorList>
            <person name="Subramani G."/>
            <person name="Srinivasan S."/>
            <person name="Kim M.K."/>
        </authorList>
    </citation>
    <scope>NUCLEOTIDE SEQUENCE [LARGE SCALE GENOMIC DNA]</scope>
    <source>
        <strain evidence="2">18JY67-1</strain>
    </source>
</reference>
<sequence length="143" mass="15034">MSKLLDARTSQNASNGNSISILLPADTPTKIGVVGLNVTGAAGIIRVQLSGIAAIDIPEKQPGGKVVAIGAIRGLLPTDPIVGYTRYEFSQAESGIKVLHLIASDYNVPFPASHELVYSLFLFSSEECTRIGPESFNASAFSD</sequence>
<organism evidence="1 2">
    <name type="scientific">Paenibacillus albus</name>
    <dbReference type="NCBI Taxonomy" id="2495582"/>
    <lineage>
        <taxon>Bacteria</taxon>
        <taxon>Bacillati</taxon>
        <taxon>Bacillota</taxon>
        <taxon>Bacilli</taxon>
        <taxon>Bacillales</taxon>
        <taxon>Paenibacillaceae</taxon>
        <taxon>Paenibacillus</taxon>
    </lineage>
</organism>
<dbReference type="EMBL" id="CP034437">
    <property type="protein sequence ID" value="AZN43618.1"/>
    <property type="molecule type" value="Genomic_DNA"/>
</dbReference>
<dbReference type="AlphaFoldDB" id="A0A3S9AD46"/>
<proteinExistence type="predicted"/>
<dbReference type="Proteomes" id="UP000272528">
    <property type="component" value="Chromosome"/>
</dbReference>
<dbReference type="KEGG" id="palb:EJC50_09435"/>
<name>A0A3S9AD46_9BACL</name>
<protein>
    <submittedName>
        <fullName evidence="1">Uncharacterized protein</fullName>
    </submittedName>
</protein>
<evidence type="ECO:0000313" key="2">
    <source>
        <dbReference type="Proteomes" id="UP000272528"/>
    </source>
</evidence>